<evidence type="ECO:0000256" key="2">
    <source>
        <dbReference type="ARBA" id="ARBA00022730"/>
    </source>
</evidence>
<dbReference type="InterPro" id="IPR007696">
    <property type="entry name" value="DNA_mismatch_repair_MutS_core"/>
</dbReference>
<evidence type="ECO:0000256" key="3">
    <source>
        <dbReference type="ARBA" id="ARBA00022741"/>
    </source>
</evidence>
<dbReference type="Pfam" id="PF20297">
    <property type="entry name" value="MSSS"/>
    <property type="match status" value="1"/>
</dbReference>
<dbReference type="GO" id="GO:0043023">
    <property type="term" value="F:ribosomal large subunit binding"/>
    <property type="evidence" value="ECO:0007669"/>
    <property type="project" value="UniProtKB-UniRule"/>
</dbReference>
<comment type="function">
    <text evidence="9">Acts as a ribosome collision sensor, splitting the ribosome into its 2 subunits. Detects stalled/collided 70S ribosomes which it binds and splits by an ATP-hydrolysis driven conformational change. Acts upstream of the ribosome quality control system (RQC), a ribosome-associated complex that mediates the extraction of incompletely synthesized nascent chains from stalled ribosomes and their subsequent degradation. Probably generates substrates for RQC.</text>
</comment>
<dbReference type="InterPro" id="IPR036063">
    <property type="entry name" value="Smr_dom_sf"/>
</dbReference>
<dbReference type="Proteomes" id="UP000273977">
    <property type="component" value="Unassembled WGS sequence"/>
</dbReference>
<dbReference type="Gene3D" id="3.40.50.300">
    <property type="entry name" value="P-loop containing nucleotide triphosphate hydrolases"/>
    <property type="match status" value="1"/>
</dbReference>
<dbReference type="Gene3D" id="3.30.1370.110">
    <property type="match status" value="1"/>
</dbReference>
<evidence type="ECO:0000259" key="11">
    <source>
        <dbReference type="PROSITE" id="PS50828"/>
    </source>
</evidence>
<sequence length="795" mass="88888">MNEKIYQTLEFEKIQQQLAKETRTEIGRHQALHLTPMTDATQIEESLQAVDDVKLLFEMDKRIPVSQLINIKPYLKRLDIGADLNGKELAAISRVLRASGEVAAFFNKLSEDKVELKQLYSIADALIDLRELMRKMQNAIADDGSVYDQASATLHGLRQGIKREEAGIRVKLDQIIRSNKASYLSEAIITIRNNRFVIPVKHEYRNAFGGVVHDQSSSGQTLYIEPQTVLDANNHLRSLQVEEEEEIRRIFQELSADLAPYTTEIAENNQRLGDLDLVQAKFQFAREIGATRPILAASSAELDLIQAKHPLLDPKKVVANDIAFSEVYNMILITGPNTGGKTITLKTVGLIQLMAQAGLYITAKAESKVAVFEEIFADIGDEQSIEQNLSTFSGHMTNIIRIIESANDKSLVLIDELGSGTDPQEGAAIAIAILNRFAFLDATVMATTHYPELKTYAYEHPTAINASMEFDEKTLQPTYQLLIGVPGRSNAFDISQRLGLAPEIVDEARSYIQEESQKLNDMLLDLENQRHEYENLSAKAAKDLADAENLLNDLKTAQARMEADKETYMNRARKEANQVVDETKEKADKILAEIRDWQLNHPTVGNIKEHEMIEKQTALAGLTQEEQQLKKNKVLQKAKKNKERKAEFEVGDEVNVLTYGQRGTLVEKRENDWVVQMGMLKMEIAEKDLSLVEAKPDKQSRNHRAGIKASKAKAVGTTLDLRGERYEEAMIRLSNFIDSALLAGHGQVTIIHGHGTGALRTGVQKFLKKHPSIVSFEFAPYNMGGNGATIAKFKA</sequence>
<dbReference type="Pfam" id="PF00488">
    <property type="entry name" value="MutS_V"/>
    <property type="match status" value="1"/>
</dbReference>
<feature type="domain" description="Smr" evidence="11">
    <location>
        <begin position="719"/>
        <end position="794"/>
    </location>
</feature>
<dbReference type="SUPFAM" id="SSF160443">
    <property type="entry name" value="SMR domain-like"/>
    <property type="match status" value="1"/>
</dbReference>
<reference evidence="12 13" key="1">
    <citation type="submission" date="2018-11" db="EMBL/GenBank/DDBJ databases">
        <title>Aerococcus sp. SJQ22, whole genome shotgun sequence.</title>
        <authorList>
            <person name="Sun L."/>
            <person name="Gao X."/>
            <person name="Chen W."/>
            <person name="Huang K."/>
        </authorList>
    </citation>
    <scope>NUCLEOTIDE SEQUENCE [LARGE SCALE GENOMIC DNA]</scope>
    <source>
        <strain evidence="12 13">SJQ22</strain>
    </source>
</reference>
<accession>A0A3N4H320</accession>
<dbReference type="PIRSF" id="PIRSF005814">
    <property type="entry name" value="MutS_YshD"/>
    <property type="match status" value="1"/>
</dbReference>
<evidence type="ECO:0000256" key="8">
    <source>
        <dbReference type="ARBA" id="ARBA00023125"/>
    </source>
</evidence>
<evidence type="ECO:0000256" key="5">
    <source>
        <dbReference type="ARBA" id="ARBA00022801"/>
    </source>
</evidence>
<keyword evidence="2 9" id="KW-0699">rRNA-binding</keyword>
<dbReference type="PROSITE" id="PS00486">
    <property type="entry name" value="DNA_MISMATCH_REPAIR_2"/>
    <property type="match status" value="1"/>
</dbReference>
<keyword evidence="5 9" id="KW-0378">Hydrolase</keyword>
<feature type="binding site" evidence="9">
    <location>
        <begin position="335"/>
        <end position="342"/>
    </location>
    <ligand>
        <name>ATP</name>
        <dbReference type="ChEBI" id="CHEBI:30616"/>
    </ligand>
</feature>
<dbReference type="RefSeq" id="WP_123780411.1">
    <property type="nucleotide sequence ID" value="NZ_RKMG01000019.1"/>
</dbReference>
<dbReference type="GO" id="GO:0072344">
    <property type="term" value="P:rescue of stalled ribosome"/>
    <property type="evidence" value="ECO:0007669"/>
    <property type="project" value="UniProtKB-UniRule"/>
</dbReference>
<keyword evidence="7 9" id="KW-0694">RNA-binding</keyword>
<dbReference type="InterPro" id="IPR045076">
    <property type="entry name" value="MutS"/>
</dbReference>
<dbReference type="CDD" id="cd03280">
    <property type="entry name" value="ABC_MutS2"/>
    <property type="match status" value="1"/>
</dbReference>
<evidence type="ECO:0000256" key="10">
    <source>
        <dbReference type="SAM" id="Coils"/>
    </source>
</evidence>
<comment type="subunit">
    <text evidence="9">Homodimer. Binds to stalled ribosomes, contacting rRNA.</text>
</comment>
<dbReference type="GO" id="GO:0006298">
    <property type="term" value="P:mismatch repair"/>
    <property type="evidence" value="ECO:0007669"/>
    <property type="project" value="InterPro"/>
</dbReference>
<keyword evidence="8 9" id="KW-0238">DNA-binding</keyword>
<evidence type="ECO:0000256" key="6">
    <source>
        <dbReference type="ARBA" id="ARBA00022840"/>
    </source>
</evidence>
<dbReference type="EMBL" id="RKMG01000019">
    <property type="protein sequence ID" value="RPA59564.1"/>
    <property type="molecule type" value="Genomic_DNA"/>
</dbReference>
<dbReference type="InterPro" id="IPR002625">
    <property type="entry name" value="Smr_dom"/>
</dbReference>
<dbReference type="EC" id="3.6.4.-" evidence="9"/>
<comment type="similarity">
    <text evidence="9">Belongs to the DNA mismatch repair MutS family. MutS2 subfamily.</text>
</comment>
<evidence type="ECO:0000313" key="13">
    <source>
        <dbReference type="Proteomes" id="UP000273977"/>
    </source>
</evidence>
<dbReference type="SMART" id="SM00534">
    <property type="entry name" value="MUTSac"/>
    <property type="match status" value="1"/>
</dbReference>
<evidence type="ECO:0000256" key="1">
    <source>
        <dbReference type="ARBA" id="ARBA00022722"/>
    </source>
</evidence>
<organism evidence="12 13">
    <name type="scientific">Aerococcus agrisoli</name>
    <dbReference type="NCBI Taxonomy" id="2487350"/>
    <lineage>
        <taxon>Bacteria</taxon>
        <taxon>Bacillati</taxon>
        <taxon>Bacillota</taxon>
        <taxon>Bacilli</taxon>
        <taxon>Lactobacillales</taxon>
        <taxon>Aerococcaceae</taxon>
        <taxon>Aerococcus</taxon>
    </lineage>
</organism>
<dbReference type="InterPro" id="IPR027417">
    <property type="entry name" value="P-loop_NTPase"/>
</dbReference>
<keyword evidence="6 9" id="KW-0067">ATP-binding</keyword>
<dbReference type="GO" id="GO:0030983">
    <property type="term" value="F:mismatched DNA binding"/>
    <property type="evidence" value="ECO:0007669"/>
    <property type="project" value="InterPro"/>
</dbReference>
<dbReference type="PANTHER" id="PTHR48466">
    <property type="entry name" value="OS10G0509000 PROTEIN-RELATED"/>
    <property type="match status" value="1"/>
</dbReference>
<keyword evidence="10" id="KW-0175">Coiled coil</keyword>
<evidence type="ECO:0000313" key="12">
    <source>
        <dbReference type="EMBL" id="RPA59564.1"/>
    </source>
</evidence>
<evidence type="ECO:0000256" key="9">
    <source>
        <dbReference type="HAMAP-Rule" id="MF_00092"/>
    </source>
</evidence>
<dbReference type="InterPro" id="IPR000432">
    <property type="entry name" value="DNA_mismatch_repair_MutS_C"/>
</dbReference>
<dbReference type="PANTHER" id="PTHR48466:SF2">
    <property type="entry name" value="OS10G0509000 PROTEIN"/>
    <property type="match status" value="1"/>
</dbReference>
<evidence type="ECO:0000256" key="7">
    <source>
        <dbReference type="ARBA" id="ARBA00022884"/>
    </source>
</evidence>
<dbReference type="GO" id="GO:0004519">
    <property type="term" value="F:endonuclease activity"/>
    <property type="evidence" value="ECO:0007669"/>
    <property type="project" value="UniProtKB-UniRule"/>
</dbReference>
<keyword evidence="1 9" id="KW-0540">Nuclease</keyword>
<name>A0A3N4H320_9LACT</name>
<keyword evidence="4 9" id="KW-0255">Endonuclease</keyword>
<dbReference type="GO" id="GO:0140664">
    <property type="term" value="F:ATP-dependent DNA damage sensor activity"/>
    <property type="evidence" value="ECO:0007669"/>
    <property type="project" value="InterPro"/>
</dbReference>
<dbReference type="InterPro" id="IPR036187">
    <property type="entry name" value="DNA_mismatch_repair_MutS_sf"/>
</dbReference>
<keyword evidence="13" id="KW-1185">Reference proteome</keyword>
<keyword evidence="3 9" id="KW-0547">Nucleotide-binding</keyword>
<dbReference type="SUPFAM" id="SSF48334">
    <property type="entry name" value="DNA repair protein MutS, domain III"/>
    <property type="match status" value="1"/>
</dbReference>
<dbReference type="GO" id="GO:0005524">
    <property type="term" value="F:ATP binding"/>
    <property type="evidence" value="ECO:0007669"/>
    <property type="project" value="UniProtKB-UniRule"/>
</dbReference>
<dbReference type="PROSITE" id="PS50828">
    <property type="entry name" value="SMR"/>
    <property type="match status" value="1"/>
</dbReference>
<dbReference type="SUPFAM" id="SSF52540">
    <property type="entry name" value="P-loop containing nucleoside triphosphate hydrolases"/>
    <property type="match status" value="1"/>
</dbReference>
<proteinExistence type="inferred from homology"/>
<dbReference type="OrthoDB" id="9808166at2"/>
<dbReference type="Pfam" id="PF01713">
    <property type="entry name" value="Smr"/>
    <property type="match status" value="1"/>
</dbReference>
<evidence type="ECO:0000256" key="4">
    <source>
        <dbReference type="ARBA" id="ARBA00022759"/>
    </source>
</evidence>
<dbReference type="GO" id="GO:0016887">
    <property type="term" value="F:ATP hydrolysis activity"/>
    <property type="evidence" value="ECO:0007669"/>
    <property type="project" value="InterPro"/>
</dbReference>
<protein>
    <recommendedName>
        <fullName evidence="9">Endonuclease MutS2</fullName>
        <ecNumber evidence="9">3.1.-.-</ecNumber>
    </recommendedName>
    <alternativeName>
        <fullName evidence="9">Ribosome-associated protein quality control-upstream factor</fullName>
        <shortName evidence="9">RQC-upstream factor</shortName>
        <shortName evidence="9">RqcU</shortName>
        <ecNumber evidence="9">3.6.4.-</ecNumber>
    </alternativeName>
</protein>
<dbReference type="HAMAP" id="MF_00092">
    <property type="entry name" value="MutS2"/>
    <property type="match status" value="1"/>
</dbReference>
<comment type="function">
    <text evidence="9">Endonuclease that is involved in the suppression of homologous recombination and thus may have a key role in the control of bacterial genetic diversity.</text>
</comment>
<dbReference type="AlphaFoldDB" id="A0A3N4H320"/>
<dbReference type="GO" id="GO:0045910">
    <property type="term" value="P:negative regulation of DNA recombination"/>
    <property type="evidence" value="ECO:0007669"/>
    <property type="project" value="InterPro"/>
</dbReference>
<dbReference type="GO" id="GO:0019843">
    <property type="term" value="F:rRNA binding"/>
    <property type="evidence" value="ECO:0007669"/>
    <property type="project" value="UniProtKB-UniRule"/>
</dbReference>
<dbReference type="InterPro" id="IPR046893">
    <property type="entry name" value="MSSS"/>
</dbReference>
<dbReference type="InterPro" id="IPR005747">
    <property type="entry name" value="MutS2"/>
</dbReference>
<dbReference type="EC" id="3.1.-.-" evidence="9"/>
<feature type="coiled-coil region" evidence="10">
    <location>
        <begin position="512"/>
        <end position="645"/>
    </location>
</feature>
<dbReference type="SMART" id="SM00533">
    <property type="entry name" value="MUTSd"/>
    <property type="match status" value="1"/>
</dbReference>
<dbReference type="FunFam" id="3.40.50.300:FF:000830">
    <property type="entry name" value="Endonuclease MutS2"/>
    <property type="match status" value="1"/>
</dbReference>
<dbReference type="SMART" id="SM00463">
    <property type="entry name" value="SMR"/>
    <property type="match status" value="1"/>
</dbReference>
<gene>
    <name evidence="9" type="primary">mutS2</name>
    <name evidence="9" type="synonym">rqcU</name>
    <name evidence="12" type="ORF">EF384_06440</name>
</gene>
<dbReference type="NCBIfam" id="TIGR01069">
    <property type="entry name" value="mutS2"/>
    <property type="match status" value="1"/>
</dbReference>
<comment type="caution">
    <text evidence="12">The sequence shown here is derived from an EMBL/GenBank/DDBJ whole genome shotgun (WGS) entry which is preliminary data.</text>
</comment>